<dbReference type="GO" id="GO:0016747">
    <property type="term" value="F:acyltransferase activity, transferring groups other than amino-acyl groups"/>
    <property type="evidence" value="ECO:0007669"/>
    <property type="project" value="InterPro"/>
</dbReference>
<sequence length="205" mass="23623">MPQMDLQPDTVSRTKVIAASGSFQIELMERAGVKDYPILINISQSLSEEYGPKAVLTLNTIQTYFNREGSMPFIARHQDDIIGYIIGVPIESLSQEPWARIDENFGKNNTLYTYAFVIQSQYQGNGYAKMLKRVYLNWAKKRKDIQYITGHVKSGISSRFTGEIRIVDRVENWQGTGKEFEYYRRDLDPDRTYAAQTDPPLSNRF</sequence>
<dbReference type="Pfam" id="PF00583">
    <property type="entry name" value="Acetyltransf_1"/>
    <property type="match status" value="1"/>
</dbReference>
<dbReference type="InterPro" id="IPR016181">
    <property type="entry name" value="Acyl_CoA_acyltransferase"/>
</dbReference>
<proteinExistence type="predicted"/>
<dbReference type="CDD" id="cd04301">
    <property type="entry name" value="NAT_SF"/>
    <property type="match status" value="1"/>
</dbReference>
<dbReference type="SUPFAM" id="SSF55729">
    <property type="entry name" value="Acyl-CoA N-acyltransferases (Nat)"/>
    <property type="match status" value="1"/>
</dbReference>
<reference evidence="2" key="1">
    <citation type="submission" date="2018-05" db="EMBL/GenBank/DDBJ databases">
        <authorList>
            <person name="Lanie J.A."/>
            <person name="Ng W.-L."/>
            <person name="Kazmierczak K.M."/>
            <person name="Andrzejewski T.M."/>
            <person name="Davidsen T.M."/>
            <person name="Wayne K.J."/>
            <person name="Tettelin H."/>
            <person name="Glass J.I."/>
            <person name="Rusch D."/>
            <person name="Podicherti R."/>
            <person name="Tsui H.-C.T."/>
            <person name="Winkler M.E."/>
        </authorList>
    </citation>
    <scope>NUCLEOTIDE SEQUENCE</scope>
</reference>
<dbReference type="Gene3D" id="3.40.630.30">
    <property type="match status" value="1"/>
</dbReference>
<protein>
    <recommendedName>
        <fullName evidence="1">N-acetyltransferase domain-containing protein</fullName>
    </recommendedName>
</protein>
<dbReference type="InterPro" id="IPR000182">
    <property type="entry name" value="GNAT_dom"/>
</dbReference>
<accession>A0A381UNY9</accession>
<evidence type="ECO:0000313" key="2">
    <source>
        <dbReference type="EMBL" id="SVA29704.1"/>
    </source>
</evidence>
<organism evidence="2">
    <name type="scientific">marine metagenome</name>
    <dbReference type="NCBI Taxonomy" id="408172"/>
    <lineage>
        <taxon>unclassified sequences</taxon>
        <taxon>metagenomes</taxon>
        <taxon>ecological metagenomes</taxon>
    </lineage>
</organism>
<dbReference type="PROSITE" id="PS51186">
    <property type="entry name" value="GNAT"/>
    <property type="match status" value="1"/>
</dbReference>
<gene>
    <name evidence="2" type="ORF">METZ01_LOCUS82558</name>
</gene>
<feature type="domain" description="N-acetyltransferase" evidence="1">
    <location>
        <begin position="23"/>
        <end position="199"/>
    </location>
</feature>
<dbReference type="AlphaFoldDB" id="A0A381UNY9"/>
<dbReference type="EMBL" id="UINC01006799">
    <property type="protein sequence ID" value="SVA29704.1"/>
    <property type="molecule type" value="Genomic_DNA"/>
</dbReference>
<evidence type="ECO:0000259" key="1">
    <source>
        <dbReference type="PROSITE" id="PS51186"/>
    </source>
</evidence>
<name>A0A381UNY9_9ZZZZ</name>